<dbReference type="SUPFAM" id="SSF50952">
    <property type="entry name" value="Soluble quinoprotein glucose dehydrogenase"/>
    <property type="match status" value="1"/>
</dbReference>
<dbReference type="Gene3D" id="2.120.10.30">
    <property type="entry name" value="TolB, C-terminal domain"/>
    <property type="match status" value="1"/>
</dbReference>
<organism evidence="3 4">
    <name type="scientific">Iamia majanohamensis</name>
    <dbReference type="NCBI Taxonomy" id="467976"/>
    <lineage>
        <taxon>Bacteria</taxon>
        <taxon>Bacillati</taxon>
        <taxon>Actinomycetota</taxon>
        <taxon>Acidimicrobiia</taxon>
        <taxon>Acidimicrobiales</taxon>
        <taxon>Iamiaceae</taxon>
        <taxon>Iamia</taxon>
    </lineage>
</organism>
<evidence type="ECO:0000256" key="1">
    <source>
        <dbReference type="SAM" id="MobiDB-lite"/>
    </source>
</evidence>
<dbReference type="PANTHER" id="PTHR19328:SF13">
    <property type="entry name" value="HIPL1 PROTEIN"/>
    <property type="match status" value="1"/>
</dbReference>
<dbReference type="Proteomes" id="UP001216390">
    <property type="component" value="Chromosome"/>
</dbReference>
<gene>
    <name evidence="3" type="ORF">PO878_15405</name>
</gene>
<feature type="region of interest" description="Disordered" evidence="1">
    <location>
        <begin position="405"/>
        <end position="424"/>
    </location>
</feature>
<dbReference type="InterPro" id="IPR011041">
    <property type="entry name" value="Quinoprot_gluc/sorb_DH_b-prop"/>
</dbReference>
<proteinExistence type="predicted"/>
<dbReference type="KEGG" id="ima:PO878_15405"/>
<dbReference type="InterPro" id="IPR012938">
    <property type="entry name" value="Glc/Sorbosone_DH"/>
</dbReference>
<dbReference type="EMBL" id="CP116942">
    <property type="protein sequence ID" value="WCO65889.1"/>
    <property type="molecule type" value="Genomic_DNA"/>
</dbReference>
<name>A0AAF0BUZ1_9ACTN</name>
<dbReference type="InterPro" id="IPR011042">
    <property type="entry name" value="6-blade_b-propeller_TolB-like"/>
</dbReference>
<evidence type="ECO:0000313" key="4">
    <source>
        <dbReference type="Proteomes" id="UP001216390"/>
    </source>
</evidence>
<dbReference type="RefSeq" id="WP_272735415.1">
    <property type="nucleotide sequence ID" value="NZ_CP116942.1"/>
</dbReference>
<feature type="compositionally biased region" description="Basic residues" evidence="1">
    <location>
        <begin position="14"/>
        <end position="25"/>
    </location>
</feature>
<evidence type="ECO:0000259" key="2">
    <source>
        <dbReference type="Pfam" id="PF07995"/>
    </source>
</evidence>
<protein>
    <submittedName>
        <fullName evidence="3">PQQ-dependent sugar dehydrogenase</fullName>
    </submittedName>
</protein>
<reference evidence="3" key="1">
    <citation type="submission" date="2023-01" db="EMBL/GenBank/DDBJ databases">
        <title>The diversity of Class Acidimicrobiia in South China Sea sediment environments and the proposal of Iamia marina sp. nov., a novel species of the genus Iamia.</title>
        <authorList>
            <person name="He Y."/>
            <person name="Tian X."/>
        </authorList>
    </citation>
    <scope>NUCLEOTIDE SEQUENCE</scope>
    <source>
        <strain evidence="3">DSM 19957</strain>
    </source>
</reference>
<feature type="region of interest" description="Disordered" evidence="1">
    <location>
        <begin position="1"/>
        <end position="25"/>
    </location>
</feature>
<evidence type="ECO:0000313" key="3">
    <source>
        <dbReference type="EMBL" id="WCO65889.1"/>
    </source>
</evidence>
<dbReference type="PANTHER" id="PTHR19328">
    <property type="entry name" value="HEDGEHOG-INTERACTING PROTEIN"/>
    <property type="match status" value="1"/>
</dbReference>
<dbReference type="Pfam" id="PF07995">
    <property type="entry name" value="GSDH"/>
    <property type="match status" value="1"/>
</dbReference>
<keyword evidence="4" id="KW-1185">Reference proteome</keyword>
<accession>A0AAF0BUZ1</accession>
<feature type="compositionally biased region" description="Pro residues" evidence="1">
    <location>
        <begin position="1"/>
        <end position="10"/>
    </location>
</feature>
<dbReference type="AlphaFoldDB" id="A0AAF0BUZ1"/>
<sequence length="538" mass="55469">MAWPRGPQPPCRRSGGRPRRPRRTARGLLGPLAAVLLLVVAACGDDEAGSDDPDGAPGLEEVASLGSIVTGVALDEGAGQLYLTERDGRVQRLAVDDEDGGPTEVLDVAAETTTDGERGLLGLALDGSEAVFLMSTGEGGDILVDRYARDGDDLAADSRTTLLRIGDRTPGHNGGGLALAPDGSALFVGVGDAATIGPGTPFAQDPTLLAGVVLRLDLASATPEPEVVARGLRNPWRLSFDPGSGDLWIFDVGETSREEVDRIPAGDLASPPDPPLNFGWPYREGRIEGPVEAPEDVVPLLDPEHEWEHRPGRCGVAGGGTYGGTDLPALTGMLVTGDLCSSEVLALDPDDPDAEPEAVASADAVLVAVQVVSDGEVYATTQTGEVLRLVPGAPTAEVAVTAVPAEAPSPPAPDDDGDAGPEATPGCRTGQELVRLNETFVLDPPPEEVATQADAVLVALAAESADPPPEIADELAVVARDLPPILEQAATLGWDLDDPRVEGLITRVQRGTGDDAALLDAITTVVQFSLAECPGGDR</sequence>
<feature type="domain" description="Glucose/Sorbosone dehydrogenase" evidence="2">
    <location>
        <begin position="79"/>
        <end position="386"/>
    </location>
</feature>